<evidence type="ECO:0000256" key="1">
    <source>
        <dbReference type="SAM" id="Phobius"/>
    </source>
</evidence>
<dbReference type="Proteomes" id="UP001145087">
    <property type="component" value="Unassembled WGS sequence"/>
</dbReference>
<proteinExistence type="predicted"/>
<dbReference type="RefSeq" id="WP_343335712.1">
    <property type="nucleotide sequence ID" value="NZ_JAPOHD010000068.1"/>
</dbReference>
<organism evidence="2 3">
    <name type="scientific">Draconibacterium aestuarii</name>
    <dbReference type="NCBI Taxonomy" id="2998507"/>
    <lineage>
        <taxon>Bacteria</taxon>
        <taxon>Pseudomonadati</taxon>
        <taxon>Bacteroidota</taxon>
        <taxon>Bacteroidia</taxon>
        <taxon>Marinilabiliales</taxon>
        <taxon>Prolixibacteraceae</taxon>
        <taxon>Draconibacterium</taxon>
    </lineage>
</organism>
<dbReference type="PROSITE" id="PS51257">
    <property type="entry name" value="PROKAR_LIPOPROTEIN"/>
    <property type="match status" value="1"/>
</dbReference>
<sequence length="129" mass="14156">MKKLKILFSVVFVTFLFTGCLYNFMIPEPEIPTDPDDPDAPEISFTQDIVPIFTSAKCVSCHNGGQAPNLTGTNVYSNIVPGYVNTSDPESSSIYDYPSPATGKHSWAKYSTTQASQILLWINQGAQNN</sequence>
<protein>
    <recommendedName>
        <fullName evidence="4">Cytochrome c domain-containing protein</fullName>
    </recommendedName>
</protein>
<evidence type="ECO:0000313" key="2">
    <source>
        <dbReference type="EMBL" id="MCY1723389.1"/>
    </source>
</evidence>
<reference evidence="2" key="1">
    <citation type="submission" date="2022-11" db="EMBL/GenBank/DDBJ databases">
        <title>Marilongibacter aestuarii gen. nov., sp. nov., isolated from tidal flat sediment.</title>
        <authorList>
            <person name="Jiayan W."/>
        </authorList>
    </citation>
    <scope>NUCLEOTIDE SEQUENCE</scope>
    <source>
        <strain evidence="2">Z1-6</strain>
    </source>
</reference>
<keyword evidence="1" id="KW-0472">Membrane</keyword>
<dbReference type="AlphaFoldDB" id="A0A9X3J757"/>
<gene>
    <name evidence="2" type="ORF">OU798_23765</name>
</gene>
<name>A0A9X3J757_9BACT</name>
<feature type="transmembrane region" description="Helical" evidence="1">
    <location>
        <begin position="7"/>
        <end position="25"/>
    </location>
</feature>
<evidence type="ECO:0008006" key="4">
    <source>
        <dbReference type="Google" id="ProtNLM"/>
    </source>
</evidence>
<dbReference type="EMBL" id="JAPOHD010000068">
    <property type="protein sequence ID" value="MCY1723389.1"/>
    <property type="molecule type" value="Genomic_DNA"/>
</dbReference>
<keyword evidence="1" id="KW-1133">Transmembrane helix</keyword>
<keyword evidence="3" id="KW-1185">Reference proteome</keyword>
<keyword evidence="1" id="KW-0812">Transmembrane</keyword>
<comment type="caution">
    <text evidence="2">The sequence shown here is derived from an EMBL/GenBank/DDBJ whole genome shotgun (WGS) entry which is preliminary data.</text>
</comment>
<evidence type="ECO:0000313" key="3">
    <source>
        <dbReference type="Proteomes" id="UP001145087"/>
    </source>
</evidence>
<accession>A0A9X3J757</accession>